<dbReference type="PROSITE" id="PS50936">
    <property type="entry name" value="ENGC_GTPASE"/>
    <property type="match status" value="1"/>
</dbReference>
<dbReference type="GO" id="GO:0042274">
    <property type="term" value="P:ribosomal small subunit biogenesis"/>
    <property type="evidence" value="ECO:0007669"/>
    <property type="project" value="UniProtKB-UniRule"/>
</dbReference>
<organism evidence="4 5">
    <name type="scientific">Rhodobacter aestuarii</name>
    <dbReference type="NCBI Taxonomy" id="453582"/>
    <lineage>
        <taxon>Bacteria</taxon>
        <taxon>Pseudomonadati</taxon>
        <taxon>Pseudomonadota</taxon>
        <taxon>Alphaproteobacteria</taxon>
        <taxon>Rhodobacterales</taxon>
        <taxon>Rhodobacter group</taxon>
        <taxon>Rhodobacter</taxon>
    </lineage>
</organism>
<keyword evidence="2" id="KW-0547">Nucleotide-binding</keyword>
<keyword evidence="2" id="KW-0963">Cytoplasm</keyword>
<dbReference type="STRING" id="453582.SAMN05421580_105272"/>
<dbReference type="EC" id="3.6.1.-" evidence="2"/>
<dbReference type="InterPro" id="IPR010914">
    <property type="entry name" value="RsgA_GTPase_dom"/>
</dbReference>
<dbReference type="GO" id="GO:0005525">
    <property type="term" value="F:GTP binding"/>
    <property type="evidence" value="ECO:0007669"/>
    <property type="project" value="UniProtKB-UniRule"/>
</dbReference>
<keyword evidence="2" id="KW-0378">Hydrolase</keyword>
<dbReference type="Gene3D" id="3.40.50.300">
    <property type="entry name" value="P-loop containing nucleotide triphosphate hydrolases"/>
    <property type="match status" value="1"/>
</dbReference>
<evidence type="ECO:0000313" key="5">
    <source>
        <dbReference type="Proteomes" id="UP000186221"/>
    </source>
</evidence>
<dbReference type="CDD" id="cd01854">
    <property type="entry name" value="YjeQ_EngC"/>
    <property type="match status" value="1"/>
</dbReference>
<evidence type="ECO:0000259" key="3">
    <source>
        <dbReference type="PROSITE" id="PS50936"/>
    </source>
</evidence>
<comment type="cofactor">
    <cofactor evidence="2">
        <name>Zn(2+)</name>
        <dbReference type="ChEBI" id="CHEBI:29105"/>
    </cofactor>
    <text evidence="2">Binds 1 zinc ion per subunit.</text>
</comment>
<dbReference type="OrthoDB" id="9809485at2"/>
<evidence type="ECO:0000313" key="4">
    <source>
        <dbReference type="EMBL" id="SIS83944.1"/>
    </source>
</evidence>
<dbReference type="EMBL" id="FTOG01000005">
    <property type="protein sequence ID" value="SIS83944.1"/>
    <property type="molecule type" value="Genomic_DNA"/>
</dbReference>
<dbReference type="Proteomes" id="UP000186221">
    <property type="component" value="Unassembled WGS sequence"/>
</dbReference>
<dbReference type="PANTHER" id="PTHR32120">
    <property type="entry name" value="SMALL RIBOSOMAL SUBUNIT BIOGENESIS GTPASE RSGA"/>
    <property type="match status" value="1"/>
</dbReference>
<dbReference type="PANTHER" id="PTHR32120:SF10">
    <property type="entry name" value="SMALL RIBOSOMAL SUBUNIT BIOGENESIS GTPASE RSGA"/>
    <property type="match status" value="1"/>
</dbReference>
<feature type="binding site" evidence="2">
    <location>
        <position position="276"/>
    </location>
    <ligand>
        <name>Zn(2+)</name>
        <dbReference type="ChEBI" id="CHEBI:29105"/>
    </ligand>
</feature>
<feature type="binding site" evidence="2">
    <location>
        <position position="271"/>
    </location>
    <ligand>
        <name>Zn(2+)</name>
        <dbReference type="ChEBI" id="CHEBI:29105"/>
    </ligand>
</feature>
<feature type="binding site" evidence="2">
    <location>
        <position position="278"/>
    </location>
    <ligand>
        <name>Zn(2+)</name>
        <dbReference type="ChEBI" id="CHEBI:29105"/>
    </ligand>
</feature>
<dbReference type="SUPFAM" id="SSF52540">
    <property type="entry name" value="P-loop containing nucleoside triphosphate hydrolases"/>
    <property type="match status" value="1"/>
</dbReference>
<dbReference type="HAMAP" id="MF_01820">
    <property type="entry name" value="GTPase_RsgA"/>
    <property type="match status" value="1"/>
</dbReference>
<comment type="similarity">
    <text evidence="2">Belongs to the TRAFAC class YlqF/YawG GTPase family. RsgA subfamily.</text>
</comment>
<comment type="subunit">
    <text evidence="2">Monomer. Associates with 30S ribosomal subunit, binds 16S rRNA.</text>
</comment>
<dbReference type="GO" id="GO:0005737">
    <property type="term" value="C:cytoplasm"/>
    <property type="evidence" value="ECO:0007669"/>
    <property type="project" value="UniProtKB-SubCell"/>
</dbReference>
<comment type="function">
    <text evidence="2">One of several proteins that assist in the late maturation steps of the functional core of the 30S ribosomal subunit. Helps release RbfA from mature subunits. May play a role in the assembly of ribosomal proteins into the subunit. Circularly permuted GTPase that catalyzes slow GTP hydrolysis, GTPase activity is stimulated by the 30S ribosomal subunit.</text>
</comment>
<dbReference type="Pfam" id="PF03193">
    <property type="entry name" value="RsgA_GTPase"/>
    <property type="match status" value="1"/>
</dbReference>
<dbReference type="GO" id="GO:0019843">
    <property type="term" value="F:rRNA binding"/>
    <property type="evidence" value="ECO:0007669"/>
    <property type="project" value="UniProtKB-KW"/>
</dbReference>
<dbReference type="RefSeq" id="WP_076484768.1">
    <property type="nucleotide sequence ID" value="NZ_FTOG01000005.1"/>
</dbReference>
<evidence type="ECO:0000256" key="2">
    <source>
        <dbReference type="HAMAP-Rule" id="MF_01820"/>
    </source>
</evidence>
<keyword evidence="2" id="KW-0862">Zinc</keyword>
<dbReference type="GO" id="GO:0003924">
    <property type="term" value="F:GTPase activity"/>
    <property type="evidence" value="ECO:0007669"/>
    <property type="project" value="UniProtKB-UniRule"/>
</dbReference>
<protein>
    <recommendedName>
        <fullName evidence="2">Small ribosomal subunit biogenesis GTPase RsgA</fullName>
        <ecNumber evidence="2">3.6.1.-</ecNumber>
    </recommendedName>
</protein>
<keyword evidence="1 2" id="KW-0690">Ribosome biogenesis</keyword>
<keyword evidence="2" id="KW-0479">Metal-binding</keyword>
<gene>
    <name evidence="2" type="primary">rsgA</name>
    <name evidence="4" type="ORF">SAMN05421580_105272</name>
</gene>
<feature type="binding site" evidence="2">
    <location>
        <position position="284"/>
    </location>
    <ligand>
        <name>Zn(2+)</name>
        <dbReference type="ChEBI" id="CHEBI:29105"/>
    </ligand>
</feature>
<keyword evidence="2" id="KW-0699">rRNA-binding</keyword>
<name>A0A1N7MCY6_9RHOB</name>
<keyword evidence="2" id="KW-0342">GTP-binding</keyword>
<evidence type="ECO:0000256" key="1">
    <source>
        <dbReference type="ARBA" id="ARBA00022517"/>
    </source>
</evidence>
<dbReference type="InterPro" id="IPR004881">
    <property type="entry name" value="Ribosome_biogen_GTPase_RsgA"/>
</dbReference>
<dbReference type="Gene3D" id="1.10.40.50">
    <property type="entry name" value="Probable gtpase engc, domain 3"/>
    <property type="match status" value="1"/>
</dbReference>
<proteinExistence type="inferred from homology"/>
<sequence length="344" mass="36849">MTDTTPLASLGWAPDFLRQLTLDELSTLSPCRISAVHRARLEALGATGPLSLSPAPGLCTAEIAVGDWALYDGTRLVRLLERRATLARRAAGTGAARQLIAANVDTLFLTTSCNADFNPARIERYLALARASGVTPVIVLTKADESPEPEAWQARAEAVDRRVAVVALDARAPGERLADWARAGQTVALLGSSGVGKTTLANALTGEAQATAPIRADDAKGRHTTTGRHLRALVSGGWLIDTPGMRELRLSGAEAGIAATFDDLDTLARACRFHDCTHQTEPGCAVQGAIAAGAVDPARLLRWQKLQREDRINSETLAETHARDRAFDRMKRGVLREKSRLRGE</sequence>
<comment type="subcellular location">
    <subcellularLocation>
        <location evidence="2">Cytoplasm</location>
    </subcellularLocation>
</comment>
<feature type="binding site" evidence="2">
    <location>
        <begin position="141"/>
        <end position="144"/>
    </location>
    <ligand>
        <name>GTP</name>
        <dbReference type="ChEBI" id="CHEBI:37565"/>
    </ligand>
</feature>
<keyword evidence="2" id="KW-0694">RNA-binding</keyword>
<reference evidence="5" key="1">
    <citation type="submission" date="2017-01" db="EMBL/GenBank/DDBJ databases">
        <authorList>
            <person name="Varghese N."/>
            <person name="Submissions S."/>
        </authorList>
    </citation>
    <scope>NUCLEOTIDE SEQUENCE [LARGE SCALE GENOMIC DNA]</scope>
    <source>
        <strain evidence="5">DSM 19945</strain>
    </source>
</reference>
<dbReference type="InterPro" id="IPR027417">
    <property type="entry name" value="P-loop_NTPase"/>
</dbReference>
<dbReference type="AlphaFoldDB" id="A0A1N7MCY6"/>
<keyword evidence="5" id="KW-1185">Reference proteome</keyword>
<feature type="binding site" evidence="2">
    <location>
        <begin position="191"/>
        <end position="199"/>
    </location>
    <ligand>
        <name>GTP</name>
        <dbReference type="ChEBI" id="CHEBI:37565"/>
    </ligand>
</feature>
<dbReference type="NCBIfam" id="TIGR00157">
    <property type="entry name" value="ribosome small subunit-dependent GTPase A"/>
    <property type="match status" value="1"/>
</dbReference>
<dbReference type="GO" id="GO:0046872">
    <property type="term" value="F:metal ion binding"/>
    <property type="evidence" value="ECO:0007669"/>
    <property type="project" value="UniProtKB-KW"/>
</dbReference>
<accession>A0A1N7MCY6</accession>
<feature type="domain" description="EngC GTPase" evidence="3">
    <location>
        <begin position="102"/>
        <end position="246"/>
    </location>
</feature>